<dbReference type="RefSeq" id="WP_147157410.1">
    <property type="nucleotide sequence ID" value="NZ_BKAJ01000321.1"/>
</dbReference>
<reference evidence="1 2" key="1">
    <citation type="submission" date="2019-07" db="EMBL/GenBank/DDBJ databases">
        <title>Whole genome shotgun sequence of Reyranella soli NBRC 108950.</title>
        <authorList>
            <person name="Hosoyama A."/>
            <person name="Uohara A."/>
            <person name="Ohji S."/>
            <person name="Ichikawa N."/>
        </authorList>
    </citation>
    <scope>NUCLEOTIDE SEQUENCE [LARGE SCALE GENOMIC DNA]</scope>
    <source>
        <strain evidence="1 2">NBRC 108950</strain>
    </source>
</reference>
<dbReference type="SUPFAM" id="SSF51126">
    <property type="entry name" value="Pectin lyase-like"/>
    <property type="match status" value="1"/>
</dbReference>
<organism evidence="1 2">
    <name type="scientific">Reyranella soli</name>
    <dbReference type="NCBI Taxonomy" id="1230389"/>
    <lineage>
        <taxon>Bacteria</taxon>
        <taxon>Pseudomonadati</taxon>
        <taxon>Pseudomonadota</taxon>
        <taxon>Alphaproteobacteria</taxon>
        <taxon>Hyphomicrobiales</taxon>
        <taxon>Reyranellaceae</taxon>
        <taxon>Reyranella</taxon>
    </lineage>
</organism>
<gene>
    <name evidence="1" type="ORF">RSO01_93170</name>
</gene>
<sequence length="102" mass="9910">MATLYVGAEQADGTITAAAFAALDGNVLAVRAGSYVNGLATISKDITIVATMSYPTTLSAGIDMAAAGNSAAAQSGGTATVAIASAVAHSRANLQNEVVAHG</sequence>
<proteinExistence type="predicted"/>
<keyword evidence="2" id="KW-1185">Reference proteome</keyword>
<dbReference type="EMBL" id="BKAJ01000321">
    <property type="protein sequence ID" value="GEP62151.1"/>
    <property type="molecule type" value="Genomic_DNA"/>
</dbReference>
<dbReference type="Proteomes" id="UP000321058">
    <property type="component" value="Unassembled WGS sequence"/>
</dbReference>
<dbReference type="InterPro" id="IPR011050">
    <property type="entry name" value="Pectin_lyase_fold/virulence"/>
</dbReference>
<dbReference type="OrthoDB" id="7237303at2"/>
<name>A0A512NTA1_9HYPH</name>
<evidence type="ECO:0000313" key="1">
    <source>
        <dbReference type="EMBL" id="GEP62151.1"/>
    </source>
</evidence>
<accession>A0A512NTA1</accession>
<dbReference type="AlphaFoldDB" id="A0A512NTA1"/>
<evidence type="ECO:0000313" key="2">
    <source>
        <dbReference type="Proteomes" id="UP000321058"/>
    </source>
</evidence>
<comment type="caution">
    <text evidence="1">The sequence shown here is derived from an EMBL/GenBank/DDBJ whole genome shotgun (WGS) entry which is preliminary data.</text>
</comment>
<protein>
    <submittedName>
        <fullName evidence="1">Uncharacterized protein</fullName>
    </submittedName>
</protein>